<dbReference type="PANTHER" id="PTHR42953">
    <property type="entry name" value="HIGH-AFFINITY ZINC UPTAKE SYSTEM PROTEIN ZNUA-RELATED"/>
    <property type="match status" value="1"/>
</dbReference>
<evidence type="ECO:0000256" key="6">
    <source>
        <dbReference type="ARBA" id="ARBA00022729"/>
    </source>
</evidence>
<name>A0A2X2D236_PSELU</name>
<comment type="function">
    <text evidence="12">Part of the ATP-binding cassette (ABC) transport system ZnuABC involved in zinc import. Binds zinc with high affinity and specificity and delivers it to the membrane permease for translocation into the cytoplasm.</text>
</comment>
<protein>
    <recommendedName>
        <fullName evidence="3">High-affinity zinc uptake system protein ZnuA</fullName>
    </recommendedName>
</protein>
<dbReference type="EMBL" id="UAUF01000014">
    <property type="protein sequence ID" value="SPZ13053.1"/>
    <property type="molecule type" value="Genomic_DNA"/>
</dbReference>
<comment type="subcellular location">
    <subcellularLocation>
        <location evidence="1">Periplasm</location>
    </subcellularLocation>
</comment>
<evidence type="ECO:0000256" key="3">
    <source>
        <dbReference type="ARBA" id="ARBA00015915"/>
    </source>
</evidence>
<dbReference type="NCBIfam" id="NF007091">
    <property type="entry name" value="PRK09545.1"/>
    <property type="match status" value="1"/>
</dbReference>
<sequence length="314" mass="34309">MIRSLIAGALFGLTAFAASAHAEVNVLTSIKPLQLIAAAVQEGVDTPDVLLPPGASPHNYALRPSDIRRIREAQLFYWVGPDMEVFLKDVLPGRDKPSVAIQELPDLHLRRFVNFSAEADHEHEHDHGHDEAFEHDHDHRPGSIDAHLWLSLNNARVIAARMAADLSAQDSANADRYKANLAAFNQRLDRLDGQLKQDLTPLIGKPYFVFHEAFDYLEEAYGLSHRGVFAISGDVQPGARHVAAMRAMLKSAGPTCVFTEPPLRPRLADTLSQGLPVTLSELDPLGADAPVNASGYETLLTNLTGKLTDCLGKI</sequence>
<evidence type="ECO:0000256" key="4">
    <source>
        <dbReference type="ARBA" id="ARBA00022448"/>
    </source>
</evidence>
<feature type="chain" id="PRO_5016130960" description="High-affinity zinc uptake system protein ZnuA" evidence="13">
    <location>
        <begin position="23"/>
        <end position="314"/>
    </location>
</feature>
<dbReference type="RefSeq" id="WP_010796548.1">
    <property type="nucleotide sequence ID" value="NZ_CP069262.1"/>
</dbReference>
<keyword evidence="6 13" id="KW-0732">Signal</keyword>
<keyword evidence="11" id="KW-1015">Disulfide bond</keyword>
<evidence type="ECO:0000256" key="2">
    <source>
        <dbReference type="ARBA" id="ARBA00011028"/>
    </source>
</evidence>
<evidence type="ECO:0000256" key="11">
    <source>
        <dbReference type="ARBA" id="ARBA00023157"/>
    </source>
</evidence>
<keyword evidence="9" id="KW-0864">Zinc transport</keyword>
<evidence type="ECO:0000256" key="9">
    <source>
        <dbReference type="ARBA" id="ARBA00022906"/>
    </source>
</evidence>
<evidence type="ECO:0000256" key="5">
    <source>
        <dbReference type="ARBA" id="ARBA00022723"/>
    </source>
</evidence>
<evidence type="ECO:0000313" key="14">
    <source>
        <dbReference type="EMBL" id="SPZ13053.1"/>
    </source>
</evidence>
<keyword evidence="8" id="KW-0862">Zinc</keyword>
<keyword evidence="10" id="KW-0406">Ion transport</keyword>
<evidence type="ECO:0000256" key="13">
    <source>
        <dbReference type="SAM" id="SignalP"/>
    </source>
</evidence>
<keyword evidence="4" id="KW-0813">Transport</keyword>
<evidence type="ECO:0000256" key="7">
    <source>
        <dbReference type="ARBA" id="ARBA00022764"/>
    </source>
</evidence>
<dbReference type="InterPro" id="IPR006127">
    <property type="entry name" value="ZnuA-like"/>
</dbReference>
<dbReference type="Pfam" id="PF01297">
    <property type="entry name" value="ZnuA"/>
    <property type="match status" value="1"/>
</dbReference>
<dbReference type="Proteomes" id="UP000250443">
    <property type="component" value="Unassembled WGS sequence"/>
</dbReference>
<dbReference type="InterPro" id="IPR035520">
    <property type="entry name" value="ZnuA"/>
</dbReference>
<evidence type="ECO:0000313" key="15">
    <source>
        <dbReference type="Proteomes" id="UP000250443"/>
    </source>
</evidence>
<organism evidence="14 15">
    <name type="scientific">Pseudomonas luteola</name>
    <dbReference type="NCBI Taxonomy" id="47886"/>
    <lineage>
        <taxon>Bacteria</taxon>
        <taxon>Pseudomonadati</taxon>
        <taxon>Pseudomonadota</taxon>
        <taxon>Gammaproteobacteria</taxon>
        <taxon>Pseudomonadales</taxon>
        <taxon>Pseudomonadaceae</taxon>
        <taxon>Pseudomonas</taxon>
    </lineage>
</organism>
<reference evidence="14 15" key="1">
    <citation type="submission" date="2018-06" db="EMBL/GenBank/DDBJ databases">
        <authorList>
            <consortium name="Pathogen Informatics"/>
            <person name="Doyle S."/>
        </authorList>
    </citation>
    <scope>NUCLEOTIDE SEQUENCE [LARGE SCALE GENOMIC DNA]</scope>
    <source>
        <strain evidence="14 15">NCTC11842</strain>
    </source>
</reference>
<dbReference type="AlphaFoldDB" id="A0A2X2D236"/>
<dbReference type="GO" id="GO:0006829">
    <property type="term" value="P:zinc ion transport"/>
    <property type="evidence" value="ECO:0007669"/>
    <property type="project" value="UniProtKB-KW"/>
</dbReference>
<gene>
    <name evidence="14" type="primary">znuA</name>
    <name evidence="14" type="ORF">NCTC11842_04812</name>
</gene>
<dbReference type="GO" id="GO:0042597">
    <property type="term" value="C:periplasmic space"/>
    <property type="evidence" value="ECO:0007669"/>
    <property type="project" value="UniProtKB-SubCell"/>
</dbReference>
<dbReference type="FunFam" id="3.40.50.1980:FF:000028">
    <property type="entry name" value="High-affinity zinc uptake system protein znuA"/>
    <property type="match status" value="1"/>
</dbReference>
<proteinExistence type="inferred from homology"/>
<dbReference type="SUPFAM" id="SSF53807">
    <property type="entry name" value="Helical backbone' metal receptor"/>
    <property type="match status" value="1"/>
</dbReference>
<dbReference type="CDD" id="cd01019">
    <property type="entry name" value="ZnuA"/>
    <property type="match status" value="1"/>
</dbReference>
<accession>A0A2X2D236</accession>
<dbReference type="GO" id="GO:0046872">
    <property type="term" value="F:metal ion binding"/>
    <property type="evidence" value="ECO:0007669"/>
    <property type="project" value="UniProtKB-KW"/>
</dbReference>
<dbReference type="Gene3D" id="3.40.50.1980">
    <property type="entry name" value="Nitrogenase molybdenum iron protein domain"/>
    <property type="match status" value="2"/>
</dbReference>
<evidence type="ECO:0000256" key="12">
    <source>
        <dbReference type="ARBA" id="ARBA00045516"/>
    </source>
</evidence>
<evidence type="ECO:0000256" key="8">
    <source>
        <dbReference type="ARBA" id="ARBA00022833"/>
    </source>
</evidence>
<comment type="similarity">
    <text evidence="2">Belongs to the bacterial solute-binding protein 9 family.</text>
</comment>
<keyword evidence="5" id="KW-0479">Metal-binding</keyword>
<evidence type="ECO:0000256" key="10">
    <source>
        <dbReference type="ARBA" id="ARBA00023065"/>
    </source>
</evidence>
<dbReference type="InterPro" id="IPR050492">
    <property type="entry name" value="Bact_metal-bind_prot9"/>
</dbReference>
<keyword evidence="7" id="KW-0574">Periplasm</keyword>
<dbReference type="PANTHER" id="PTHR42953:SF3">
    <property type="entry name" value="HIGH-AFFINITY ZINC UPTAKE SYSTEM PROTEIN ZNUA"/>
    <property type="match status" value="1"/>
</dbReference>
<evidence type="ECO:0000256" key="1">
    <source>
        <dbReference type="ARBA" id="ARBA00004418"/>
    </source>
</evidence>
<feature type="signal peptide" evidence="13">
    <location>
        <begin position="1"/>
        <end position="22"/>
    </location>
</feature>